<evidence type="ECO:0000313" key="6">
    <source>
        <dbReference type="EMBL" id="MCU7551067.1"/>
    </source>
</evidence>
<dbReference type="SMART" id="SM00419">
    <property type="entry name" value="HTH_CRP"/>
    <property type="match status" value="1"/>
</dbReference>
<dbReference type="RefSeq" id="WP_279298506.1">
    <property type="nucleotide sequence ID" value="NZ_JAOTIF010000017.1"/>
</dbReference>
<dbReference type="Gene3D" id="1.10.10.10">
    <property type="entry name" value="Winged helix-like DNA-binding domain superfamily/Winged helix DNA-binding domain"/>
    <property type="match status" value="1"/>
</dbReference>
<name>A0A9X2XYE5_9BACT</name>
<evidence type="ECO:0000259" key="5">
    <source>
        <dbReference type="PROSITE" id="PS51063"/>
    </source>
</evidence>
<feature type="domain" description="HTH crp-type" evidence="5">
    <location>
        <begin position="150"/>
        <end position="222"/>
    </location>
</feature>
<evidence type="ECO:0000256" key="3">
    <source>
        <dbReference type="ARBA" id="ARBA00023163"/>
    </source>
</evidence>
<dbReference type="Pfam" id="PF00027">
    <property type="entry name" value="cNMP_binding"/>
    <property type="match status" value="1"/>
</dbReference>
<keyword evidence="2" id="KW-0238">DNA-binding</keyword>
<evidence type="ECO:0000256" key="2">
    <source>
        <dbReference type="ARBA" id="ARBA00023125"/>
    </source>
</evidence>
<sequence>MARSRCYTCRIKSCSFLKDCSKNVLEEISDLKQHFTFERGELIVRENEEINGVYFISSGVAKVMLNDVQGRPLIIRLLQPGEVFGHRINNKHKIHPASIVAIEKTNICFVPLSCFLKFFSSDKTFFQGVINQYLNDVRDVELRTLFLAYKTVRQKVAGAMLQIAKAYQYQHDAKGIRIHLERQEIADLASTTKEQVSKILFDLKSEGLINFRAKHFKYINTEALQGILDGSG</sequence>
<dbReference type="SMART" id="SM00100">
    <property type="entry name" value="cNMP"/>
    <property type="match status" value="1"/>
</dbReference>
<dbReference type="Gene3D" id="2.60.120.10">
    <property type="entry name" value="Jelly Rolls"/>
    <property type="match status" value="1"/>
</dbReference>
<dbReference type="SUPFAM" id="SSF46785">
    <property type="entry name" value="Winged helix' DNA-binding domain"/>
    <property type="match status" value="1"/>
</dbReference>
<evidence type="ECO:0000313" key="7">
    <source>
        <dbReference type="Proteomes" id="UP001155483"/>
    </source>
</evidence>
<reference evidence="6" key="1">
    <citation type="submission" date="2022-09" db="EMBL/GenBank/DDBJ databases">
        <authorList>
            <person name="Yuan C."/>
            <person name="Ke Z."/>
        </authorList>
    </citation>
    <scope>NUCLEOTIDE SEQUENCE</scope>
    <source>
        <strain evidence="6">LB-8</strain>
    </source>
</reference>
<dbReference type="InterPro" id="IPR036388">
    <property type="entry name" value="WH-like_DNA-bd_sf"/>
</dbReference>
<dbReference type="InterPro" id="IPR014710">
    <property type="entry name" value="RmlC-like_jellyroll"/>
</dbReference>
<dbReference type="InterPro" id="IPR000595">
    <property type="entry name" value="cNMP-bd_dom"/>
</dbReference>
<reference evidence="6" key="2">
    <citation type="submission" date="2023-04" db="EMBL/GenBank/DDBJ databases">
        <title>Paracnuella aquatica gen. nov., sp. nov., a member of the family Chitinophagaceae isolated from a hot spring.</title>
        <authorList>
            <person name="Wang C."/>
        </authorList>
    </citation>
    <scope>NUCLEOTIDE SEQUENCE</scope>
    <source>
        <strain evidence="6">LB-8</strain>
    </source>
</reference>
<protein>
    <submittedName>
        <fullName evidence="6">Crp/Fnr family transcriptional regulator</fullName>
    </submittedName>
</protein>
<dbReference type="PANTHER" id="PTHR24567:SF58">
    <property type="entry name" value="CYCLIC AMP-BINDING REGULATORY PROTEIN"/>
    <property type="match status" value="1"/>
</dbReference>
<gene>
    <name evidence="6" type="ORF">OCK74_18250</name>
</gene>
<dbReference type="InterPro" id="IPR018490">
    <property type="entry name" value="cNMP-bd_dom_sf"/>
</dbReference>
<keyword evidence="1" id="KW-0805">Transcription regulation</keyword>
<dbReference type="PROSITE" id="PS50042">
    <property type="entry name" value="CNMP_BINDING_3"/>
    <property type="match status" value="1"/>
</dbReference>
<dbReference type="EMBL" id="JAOTIF010000017">
    <property type="protein sequence ID" value="MCU7551067.1"/>
    <property type="molecule type" value="Genomic_DNA"/>
</dbReference>
<dbReference type="InterPro" id="IPR012318">
    <property type="entry name" value="HTH_CRP"/>
</dbReference>
<dbReference type="Pfam" id="PF13545">
    <property type="entry name" value="HTH_Crp_2"/>
    <property type="match status" value="1"/>
</dbReference>
<dbReference type="AlphaFoldDB" id="A0A9X2XYE5"/>
<proteinExistence type="predicted"/>
<dbReference type="PROSITE" id="PS51063">
    <property type="entry name" value="HTH_CRP_2"/>
    <property type="match status" value="1"/>
</dbReference>
<comment type="caution">
    <text evidence="6">The sequence shown here is derived from an EMBL/GenBank/DDBJ whole genome shotgun (WGS) entry which is preliminary data.</text>
</comment>
<dbReference type="GO" id="GO:0005829">
    <property type="term" value="C:cytosol"/>
    <property type="evidence" value="ECO:0007669"/>
    <property type="project" value="TreeGrafter"/>
</dbReference>
<dbReference type="SUPFAM" id="SSF51206">
    <property type="entry name" value="cAMP-binding domain-like"/>
    <property type="match status" value="1"/>
</dbReference>
<keyword evidence="7" id="KW-1185">Reference proteome</keyword>
<dbReference type="InterPro" id="IPR036390">
    <property type="entry name" value="WH_DNA-bd_sf"/>
</dbReference>
<feature type="domain" description="Cyclic nucleotide-binding" evidence="4">
    <location>
        <begin position="16"/>
        <end position="136"/>
    </location>
</feature>
<accession>A0A9X2XYE5</accession>
<evidence type="ECO:0000259" key="4">
    <source>
        <dbReference type="PROSITE" id="PS50042"/>
    </source>
</evidence>
<organism evidence="6 7">
    <name type="scientific">Paraflavisolibacter caeni</name>
    <dbReference type="NCBI Taxonomy" id="2982496"/>
    <lineage>
        <taxon>Bacteria</taxon>
        <taxon>Pseudomonadati</taxon>
        <taxon>Bacteroidota</taxon>
        <taxon>Chitinophagia</taxon>
        <taxon>Chitinophagales</taxon>
        <taxon>Chitinophagaceae</taxon>
        <taxon>Paraflavisolibacter</taxon>
    </lineage>
</organism>
<dbReference type="PANTHER" id="PTHR24567">
    <property type="entry name" value="CRP FAMILY TRANSCRIPTIONAL REGULATORY PROTEIN"/>
    <property type="match status" value="1"/>
</dbReference>
<dbReference type="Proteomes" id="UP001155483">
    <property type="component" value="Unassembled WGS sequence"/>
</dbReference>
<dbReference type="InterPro" id="IPR050397">
    <property type="entry name" value="Env_Response_Regulators"/>
</dbReference>
<keyword evidence="3" id="KW-0804">Transcription</keyword>
<dbReference type="GO" id="GO:0003700">
    <property type="term" value="F:DNA-binding transcription factor activity"/>
    <property type="evidence" value="ECO:0007669"/>
    <property type="project" value="TreeGrafter"/>
</dbReference>
<evidence type="ECO:0000256" key="1">
    <source>
        <dbReference type="ARBA" id="ARBA00023015"/>
    </source>
</evidence>
<dbReference type="GO" id="GO:0003677">
    <property type="term" value="F:DNA binding"/>
    <property type="evidence" value="ECO:0007669"/>
    <property type="project" value="UniProtKB-KW"/>
</dbReference>
<dbReference type="CDD" id="cd00038">
    <property type="entry name" value="CAP_ED"/>
    <property type="match status" value="1"/>
</dbReference>